<dbReference type="AlphaFoldDB" id="A0A168BA70"/>
<sequence>MRKSAIDETLSRPTSNSGSPSRRITQTSHHLQQPQQHRIRKGSQSRRKSNCSSTAQSRSSLEPDADLMASPAPSSVAGSPYSLASSFATISEGGAGDFAATLSVPYDSPGAVGMTAQHMPYSMPYHDCGYQSGAAWPPAASYQRGDPGTSAGLNNSFISTVSNPDAFPVLTPPDEYMQFQAFASLQTAGADIWPYHR</sequence>
<evidence type="ECO:0000313" key="3">
    <source>
        <dbReference type="Proteomes" id="UP000076744"/>
    </source>
</evidence>
<organism evidence="2 3">
    <name type="scientific">Cordyceps fumosorosea (strain ARSEF 2679)</name>
    <name type="common">Isaria fumosorosea</name>
    <dbReference type="NCBI Taxonomy" id="1081104"/>
    <lineage>
        <taxon>Eukaryota</taxon>
        <taxon>Fungi</taxon>
        <taxon>Dikarya</taxon>
        <taxon>Ascomycota</taxon>
        <taxon>Pezizomycotina</taxon>
        <taxon>Sordariomycetes</taxon>
        <taxon>Hypocreomycetidae</taxon>
        <taxon>Hypocreales</taxon>
        <taxon>Cordycipitaceae</taxon>
        <taxon>Cordyceps</taxon>
    </lineage>
</organism>
<feature type="compositionally biased region" description="Basic and acidic residues" evidence="1">
    <location>
        <begin position="1"/>
        <end position="10"/>
    </location>
</feature>
<accession>A0A168BA70</accession>
<dbReference type="EMBL" id="AZHB01000005">
    <property type="protein sequence ID" value="OAA69837.1"/>
    <property type="molecule type" value="Genomic_DNA"/>
</dbReference>
<feature type="region of interest" description="Disordered" evidence="1">
    <location>
        <begin position="1"/>
        <end position="75"/>
    </location>
</feature>
<dbReference type="GeneID" id="30019399"/>
<dbReference type="OrthoDB" id="2328572at2759"/>
<dbReference type="STRING" id="1081104.A0A168BA70"/>
<protein>
    <submittedName>
        <fullName evidence="2">Uncharacterized protein</fullName>
    </submittedName>
</protein>
<reference evidence="2 3" key="1">
    <citation type="journal article" date="2016" name="Genome Biol. Evol.">
        <title>Divergent and convergent evolution of fungal pathogenicity.</title>
        <authorList>
            <person name="Shang Y."/>
            <person name="Xiao G."/>
            <person name="Zheng P."/>
            <person name="Cen K."/>
            <person name="Zhan S."/>
            <person name="Wang C."/>
        </authorList>
    </citation>
    <scope>NUCLEOTIDE SEQUENCE [LARGE SCALE GENOMIC DNA]</scope>
    <source>
        <strain evidence="2 3">ARSEF 2679</strain>
    </source>
</reference>
<feature type="compositionally biased region" description="Basic residues" evidence="1">
    <location>
        <begin position="37"/>
        <end position="49"/>
    </location>
</feature>
<comment type="caution">
    <text evidence="2">The sequence shown here is derived from an EMBL/GenBank/DDBJ whole genome shotgun (WGS) entry which is preliminary data.</text>
</comment>
<keyword evidence="3" id="KW-1185">Reference proteome</keyword>
<dbReference type="RefSeq" id="XP_018706441.1">
    <property type="nucleotide sequence ID" value="XM_018846713.1"/>
</dbReference>
<evidence type="ECO:0000256" key="1">
    <source>
        <dbReference type="SAM" id="MobiDB-lite"/>
    </source>
</evidence>
<feature type="compositionally biased region" description="Polar residues" evidence="1">
    <location>
        <begin position="50"/>
        <end position="60"/>
    </location>
</feature>
<evidence type="ECO:0000313" key="2">
    <source>
        <dbReference type="EMBL" id="OAA69837.1"/>
    </source>
</evidence>
<feature type="compositionally biased region" description="Polar residues" evidence="1">
    <location>
        <begin position="11"/>
        <end position="36"/>
    </location>
</feature>
<gene>
    <name evidence="2" type="ORF">ISF_03107</name>
</gene>
<name>A0A168BA70_CORFA</name>
<proteinExistence type="predicted"/>
<dbReference type="Proteomes" id="UP000076744">
    <property type="component" value="Unassembled WGS sequence"/>
</dbReference>